<dbReference type="EMBL" id="AHOP02000038">
    <property type="protein sequence ID" value="EMO40121.1"/>
    <property type="molecule type" value="Genomic_DNA"/>
</dbReference>
<protein>
    <recommendedName>
        <fullName evidence="3">DUF4020 domain-containing protein</fullName>
    </recommendedName>
</protein>
<name>M6UB22_9LEPT</name>
<evidence type="ECO:0000313" key="2">
    <source>
        <dbReference type="Proteomes" id="UP000012153"/>
    </source>
</evidence>
<dbReference type="Proteomes" id="UP000012153">
    <property type="component" value="Unassembled WGS sequence"/>
</dbReference>
<accession>M6UB22</accession>
<proteinExistence type="predicted"/>
<dbReference type="RefSeq" id="WP_004439794.1">
    <property type="nucleotide sequence ID" value="NZ_AHOP02000038.1"/>
</dbReference>
<comment type="caution">
    <text evidence="1">The sequence shown here is derived from an EMBL/GenBank/DDBJ whole genome shotgun (WGS) entry which is preliminary data.</text>
</comment>
<evidence type="ECO:0000313" key="1">
    <source>
        <dbReference type="EMBL" id="EMO40121.1"/>
    </source>
</evidence>
<reference evidence="1 2" key="1">
    <citation type="submission" date="2013-01" db="EMBL/GenBank/DDBJ databases">
        <authorList>
            <person name="Harkins D.M."/>
            <person name="Durkin A.S."/>
            <person name="Brinkac L.M."/>
            <person name="Haft D.H."/>
            <person name="Selengut J.D."/>
            <person name="Sanka R."/>
            <person name="DePew J."/>
            <person name="Purushe J."/>
            <person name="Matthias M.A."/>
            <person name="Vinetz J.M."/>
            <person name="Sutton G.G."/>
            <person name="Nierman W.C."/>
            <person name="Fouts D.E."/>
        </authorList>
    </citation>
    <scope>NUCLEOTIDE SEQUENCE [LARGE SCALE GENOMIC DNA]</scope>
    <source>
        <strain evidence="1 2">ZUN142</strain>
    </source>
</reference>
<dbReference type="AlphaFoldDB" id="M6UB22"/>
<evidence type="ECO:0008006" key="3">
    <source>
        <dbReference type="Google" id="ProtNLM"/>
    </source>
</evidence>
<organism evidence="1 2">
    <name type="scientific">Leptospira noguchii serovar Autumnalis str. ZUN142</name>
    <dbReference type="NCBI Taxonomy" id="1085540"/>
    <lineage>
        <taxon>Bacteria</taxon>
        <taxon>Pseudomonadati</taxon>
        <taxon>Spirochaetota</taxon>
        <taxon>Spirochaetia</taxon>
        <taxon>Leptospirales</taxon>
        <taxon>Leptospiraceae</taxon>
        <taxon>Leptospira</taxon>
    </lineage>
</organism>
<gene>
    <name evidence="1" type="ORF">LEP1GSC186_4839</name>
</gene>
<sequence>MEAYVARTPKANLEESLQFGLLQAIESNNLENVHAVACCIKTFNQLINSLNSTNEYWNFIDFQQPLLNELRVLNKDNWNIEILSNLLEEIYQLTIEGNSDRAKQIVLSWFRNLKFSGLLKILPTNELYTKDPIYRETKDIISPAFENFLSMIGKIEVRLKDNLFVIDSFENDNLIKAKINSGFFEELTKITQVFEFKYTIRHHYNAFFHNDIDNLLFNLFSTLDWKRIHIFLIYIKSSQISDHHKSLAYLCAKLLNRPKLINKWGLGSKETLFNNLSQYSRNTDSYYSKYAIYCAIAFLLPYIDPGKDNVELRSFMIECISKEDYLDEKTKIAANILFDITITLSRWSREIFDEKKKSNFLFLDQASLNSILDKLLHFQAKNSNAMIASDLAIILLLKLISFCVKLTSEDYVKILNDNFSSHYSEKKSYDSFFILIWYWFLESHNIEKCNNLLEHLIGESGKIWKYSLEEKNEILKILSTISEPQSLYKIKEACMRFQWHKVGFSGHKEYTLFSVHSWLENLLKCDPTSWKEDGLRLYYLSEKIEKIADNRAAWDIPELLLSNGLRTTPNDFLFVYELTKSSQRDNDTLIVSAISNYINEEKSLGLEKLKLIWLFCCGYISYRLHEGRKIIHELKIAILRNIDPEGKDALCDFISKTNPIEFRIEELDSIEKEQAVSQYEIEEKTLEQDLIRFLNSSERIPRRLLGILERWKIYDSKQIEINLELIIQMVLNFKDLSNWRYTGNSRIFEILIPFLKEDTYWKILRKIYEDFYESSEYSYYGSLGDSLDEFCLYSSNQNKEKLKSGLQRTLQVHNEWLNGFSSEIDVHDLKKDLISRP</sequence>